<gene>
    <name evidence="1" type="ORF">GTQ45_05025</name>
</gene>
<accession>A0A845Q9W7</accession>
<dbReference type="InterPro" id="IPR038573">
    <property type="entry name" value="BrnT_sf"/>
</dbReference>
<dbReference type="Pfam" id="PF04365">
    <property type="entry name" value="BrnT_toxin"/>
    <property type="match status" value="1"/>
</dbReference>
<proteinExistence type="predicted"/>
<protein>
    <submittedName>
        <fullName evidence="1">BrnT family toxin</fullName>
    </submittedName>
</protein>
<sequence length="91" mass="10586">MEFEWDDAKAAANLAKHGVAFDEILDFQWDRAIVLEDTRRDYGEPRYIALGPIGSRIYVVVFTRRSPAVRLISLRKANRREVASYEREEKA</sequence>
<dbReference type="Proteomes" id="UP000470384">
    <property type="component" value="Unassembled WGS sequence"/>
</dbReference>
<dbReference type="Gene3D" id="3.10.450.530">
    <property type="entry name" value="Ribonuclease toxin, BrnT, of type II toxin-antitoxin system"/>
    <property type="match status" value="1"/>
</dbReference>
<dbReference type="InterPro" id="IPR007460">
    <property type="entry name" value="BrnT_toxin"/>
</dbReference>
<evidence type="ECO:0000313" key="1">
    <source>
        <dbReference type="EMBL" id="NBG95088.1"/>
    </source>
</evidence>
<dbReference type="AlphaFoldDB" id="A0A845Q9W7"/>
<comment type="caution">
    <text evidence="1">The sequence shown here is derived from an EMBL/GenBank/DDBJ whole genome shotgun (WGS) entry which is preliminary data.</text>
</comment>
<keyword evidence="2" id="KW-1185">Reference proteome</keyword>
<dbReference type="OrthoDB" id="839663at2"/>
<evidence type="ECO:0000313" key="2">
    <source>
        <dbReference type="Proteomes" id="UP000470384"/>
    </source>
</evidence>
<name>A0A845Q9W7_9HYPH</name>
<organism evidence="1 2">
    <name type="scientific">Pyruvatibacter mobilis</name>
    <dbReference type="NCBI Taxonomy" id="1712261"/>
    <lineage>
        <taxon>Bacteria</taxon>
        <taxon>Pseudomonadati</taxon>
        <taxon>Pseudomonadota</taxon>
        <taxon>Alphaproteobacteria</taxon>
        <taxon>Hyphomicrobiales</taxon>
        <taxon>Parvibaculaceae</taxon>
        <taxon>Pyruvatibacter</taxon>
    </lineage>
</organism>
<dbReference type="EMBL" id="WXYQ01000004">
    <property type="protein sequence ID" value="NBG95088.1"/>
    <property type="molecule type" value="Genomic_DNA"/>
</dbReference>
<reference evidence="1 2" key="1">
    <citation type="journal article" date="2016" name="Int. J. Syst. Evol. Microbiol.">
        <title>Pyruvatibacter mobilis gen. nov., sp. nov., a marine bacterium from the culture broth of Picochlorum sp. 122.</title>
        <authorList>
            <person name="Wang G."/>
            <person name="Tang M."/>
            <person name="Wu H."/>
            <person name="Dai S."/>
            <person name="Li T."/>
            <person name="Chen C."/>
            <person name="He H."/>
            <person name="Fan J."/>
            <person name="Xiang W."/>
            <person name="Li X."/>
        </authorList>
    </citation>
    <scope>NUCLEOTIDE SEQUENCE [LARGE SCALE GENOMIC DNA]</scope>
    <source>
        <strain evidence="1 2">GYP-11</strain>
    </source>
</reference>
<dbReference type="GeneID" id="300656003"/>
<dbReference type="RefSeq" id="WP_160587096.1">
    <property type="nucleotide sequence ID" value="NZ_BMHN01000001.1"/>
</dbReference>